<evidence type="ECO:0000313" key="2">
    <source>
        <dbReference type="EMBL" id="MEQ2563885.1"/>
    </source>
</evidence>
<dbReference type="InterPro" id="IPR015943">
    <property type="entry name" value="WD40/YVTN_repeat-like_dom_sf"/>
</dbReference>
<reference evidence="2 3" key="1">
    <citation type="submission" date="2024-03" db="EMBL/GenBank/DDBJ databases">
        <title>Human intestinal bacterial collection.</title>
        <authorList>
            <person name="Pauvert C."/>
            <person name="Hitch T.C.A."/>
            <person name="Clavel T."/>
        </authorList>
    </citation>
    <scope>NUCLEOTIDE SEQUENCE [LARGE SCALE GENOMIC DNA]</scope>
    <source>
        <strain evidence="2 3">CLA-AP-H27</strain>
    </source>
</reference>
<name>A0ABV1HNJ1_9FIRM</name>
<dbReference type="PANTHER" id="PTHR30344:SF1">
    <property type="entry name" value="6-PHOSPHOGLUCONOLACTONASE"/>
    <property type="match status" value="1"/>
</dbReference>
<accession>A0ABV1HNJ1</accession>
<keyword evidence="3" id="KW-1185">Reference proteome</keyword>
<evidence type="ECO:0000313" key="3">
    <source>
        <dbReference type="Proteomes" id="UP001437460"/>
    </source>
</evidence>
<evidence type="ECO:0000256" key="1">
    <source>
        <dbReference type="ARBA" id="ARBA00005564"/>
    </source>
</evidence>
<dbReference type="Gene3D" id="2.130.10.10">
    <property type="entry name" value="YVTN repeat-like/Quinoprotein amine dehydrogenase"/>
    <property type="match status" value="1"/>
</dbReference>
<dbReference type="SUPFAM" id="SSF51004">
    <property type="entry name" value="C-terminal (heme d1) domain of cytochrome cd1-nitrite reductase"/>
    <property type="match status" value="1"/>
</dbReference>
<dbReference type="InterPro" id="IPR011048">
    <property type="entry name" value="Haem_d1_sf"/>
</dbReference>
<protein>
    <submittedName>
        <fullName evidence="2">Beta-propeller fold lactonase family protein</fullName>
    </submittedName>
</protein>
<dbReference type="InterPro" id="IPR019405">
    <property type="entry name" value="Lactonase_7-beta_prop"/>
</dbReference>
<dbReference type="Proteomes" id="UP001437460">
    <property type="component" value="Unassembled WGS sequence"/>
</dbReference>
<gene>
    <name evidence="2" type="ORF">WMO41_12055</name>
</gene>
<dbReference type="EMBL" id="JBBMFJ010000027">
    <property type="protein sequence ID" value="MEQ2563885.1"/>
    <property type="molecule type" value="Genomic_DNA"/>
</dbReference>
<comment type="caution">
    <text evidence="2">The sequence shown here is derived from an EMBL/GenBank/DDBJ whole genome shotgun (WGS) entry which is preliminary data.</text>
</comment>
<dbReference type="RefSeq" id="WP_349229962.1">
    <property type="nucleotide sequence ID" value="NZ_JBBMFJ010000027.1"/>
</dbReference>
<dbReference type="InterPro" id="IPR050282">
    <property type="entry name" value="Cycloisomerase_2"/>
</dbReference>
<dbReference type="Pfam" id="PF10282">
    <property type="entry name" value="Lactonase"/>
    <property type="match status" value="1"/>
</dbReference>
<dbReference type="PANTHER" id="PTHR30344">
    <property type="entry name" value="6-PHOSPHOGLUCONOLACTONASE-RELATED"/>
    <property type="match status" value="1"/>
</dbReference>
<comment type="similarity">
    <text evidence="1">Belongs to the cycloisomerase 2 family.</text>
</comment>
<sequence>MASEGKYMAYVGSYSYNGKAKGITVYDVDVEKGTFKERCEVEVDNSSYVTASNDNRTLYSVADEGVVAFRILENGSLSRLNSAKTKGMRACHLSMDKEDRYVFVSGFHDGKATVLRLRKDGGVGEIVDGVFHKGLGSVAERNFRPHVTCCRRTPDNKFVMIVDSGLDQVKIYRFSEKDEHLVQVDTIPCEMESAPRNLRFSSDGKFFYLMYEQKNVIDVFTYETGDRVPNVEKIQTISTMGEKHSSLAAACSLRFSPDEKHMFCSNAGDESVAVYSRDEKTGLLTMLCCLPISGEYPKDISVFPDDRHLAVINHESNSITFFKIDYEKKLLIMSSNAIKCNEPNSCIIVKVDD</sequence>
<proteinExistence type="inferred from homology"/>
<organism evidence="2 3">
    <name type="scientific">Ventrimonas faecis</name>
    <dbReference type="NCBI Taxonomy" id="3133170"/>
    <lineage>
        <taxon>Bacteria</taxon>
        <taxon>Bacillati</taxon>
        <taxon>Bacillota</taxon>
        <taxon>Clostridia</taxon>
        <taxon>Lachnospirales</taxon>
        <taxon>Lachnospiraceae</taxon>
        <taxon>Ventrimonas</taxon>
    </lineage>
</organism>